<dbReference type="NCBIfam" id="NF033745">
    <property type="entry name" value="class_C_sortase"/>
    <property type="match status" value="1"/>
</dbReference>
<gene>
    <name evidence="3" type="ORF">QS713_08965</name>
</gene>
<dbReference type="InterPro" id="IPR042002">
    <property type="entry name" value="Sortase_C"/>
</dbReference>
<evidence type="ECO:0000256" key="1">
    <source>
        <dbReference type="ARBA" id="ARBA00022801"/>
    </source>
</evidence>
<dbReference type="InterPro" id="IPR023365">
    <property type="entry name" value="Sortase_dom-sf"/>
</dbReference>
<dbReference type="InterPro" id="IPR005754">
    <property type="entry name" value="Sortase"/>
</dbReference>
<comment type="caution">
    <text evidence="3">The sequence shown here is derived from an EMBL/GenBank/DDBJ whole genome shotgun (WGS) entry which is preliminary data.</text>
</comment>
<keyword evidence="2" id="KW-0812">Transmembrane</keyword>
<keyword evidence="1" id="KW-0378">Hydrolase</keyword>
<feature type="transmembrane region" description="Helical" evidence="2">
    <location>
        <begin position="240"/>
        <end position="261"/>
    </location>
</feature>
<keyword evidence="4" id="KW-1185">Reference proteome</keyword>
<sequence length="272" mass="29411">MLIGIGAVAYPHVAAWQNQYYQNDILAAYEKTKQNASPPLHSQIEQAQAYNRALRFFGAVKAGERIPVGQKGGGDIPGFKYADLLSSQGAGGIMGRVRIPKINVDLPIYHGSDEATLLKGVGHLEGTSLPVGGKNTHAVLTAHRGLAEAKYFTDLNKLNKGDVFTVSAAGQDLAYRVTNMQVVSPQETQVLRLQPGKDLVTLVTCTPLGINSHRIIVTAQRITPTPEAYKHLPPLTPYPWALAIAGTLAVLTIVFTVFLILPPKKEKDRDSN</sequence>
<organism evidence="3 4">
    <name type="scientific">Gleimia hominis</name>
    <dbReference type="NCBI Taxonomy" id="595468"/>
    <lineage>
        <taxon>Bacteria</taxon>
        <taxon>Bacillati</taxon>
        <taxon>Actinomycetota</taxon>
        <taxon>Actinomycetes</taxon>
        <taxon>Actinomycetales</taxon>
        <taxon>Actinomycetaceae</taxon>
        <taxon>Gleimia</taxon>
    </lineage>
</organism>
<dbReference type="SUPFAM" id="SSF63817">
    <property type="entry name" value="Sortase"/>
    <property type="match status" value="1"/>
</dbReference>
<dbReference type="EMBL" id="JASXSX010000007">
    <property type="protein sequence ID" value="MDT3768189.1"/>
    <property type="molecule type" value="Genomic_DNA"/>
</dbReference>
<evidence type="ECO:0000313" key="4">
    <source>
        <dbReference type="Proteomes" id="UP001247542"/>
    </source>
</evidence>
<protein>
    <submittedName>
        <fullName evidence="3">Class C sortase</fullName>
    </submittedName>
</protein>
<dbReference type="Pfam" id="PF04203">
    <property type="entry name" value="Sortase"/>
    <property type="match status" value="1"/>
</dbReference>
<dbReference type="CDD" id="cd05827">
    <property type="entry name" value="Sortase_C"/>
    <property type="match status" value="1"/>
</dbReference>
<dbReference type="NCBIfam" id="TIGR01076">
    <property type="entry name" value="sortase_fam"/>
    <property type="match status" value="1"/>
</dbReference>
<keyword evidence="2" id="KW-0472">Membrane</keyword>
<dbReference type="Gene3D" id="2.40.260.10">
    <property type="entry name" value="Sortase"/>
    <property type="match status" value="1"/>
</dbReference>
<name>A0ABU3ICU4_9ACTO</name>
<dbReference type="Proteomes" id="UP001247542">
    <property type="component" value="Unassembled WGS sequence"/>
</dbReference>
<keyword evidence="2" id="KW-1133">Transmembrane helix</keyword>
<evidence type="ECO:0000313" key="3">
    <source>
        <dbReference type="EMBL" id="MDT3768189.1"/>
    </source>
</evidence>
<accession>A0ABU3ICU4</accession>
<evidence type="ECO:0000256" key="2">
    <source>
        <dbReference type="SAM" id="Phobius"/>
    </source>
</evidence>
<proteinExistence type="predicted"/>
<reference evidence="3 4" key="1">
    <citation type="submission" date="2023-06" db="EMBL/GenBank/DDBJ databases">
        <title>Draft genome sequence of Gleimia hominis type strain CCUG 57540T.</title>
        <authorList>
            <person name="Salva-Serra F."/>
            <person name="Cardew S."/>
            <person name="Jensie Markopoulos S."/>
            <person name="Ohlen M."/>
            <person name="Inganas E."/>
            <person name="Svensson-Stadler L."/>
            <person name="Moore E.R.B."/>
        </authorList>
    </citation>
    <scope>NUCLEOTIDE SEQUENCE [LARGE SCALE GENOMIC DNA]</scope>
    <source>
        <strain evidence="3 4">CCUG 57540</strain>
    </source>
</reference>